<evidence type="ECO:0000256" key="2">
    <source>
        <dbReference type="SAM" id="Phobius"/>
    </source>
</evidence>
<dbReference type="Gene3D" id="1.20.144.10">
    <property type="entry name" value="Phosphatidic acid phosphatase type 2/haloperoxidase"/>
    <property type="match status" value="2"/>
</dbReference>
<reference evidence="4" key="1">
    <citation type="submission" date="2020-02" db="EMBL/GenBank/DDBJ databases">
        <authorList>
            <person name="Meier V. D."/>
        </authorList>
    </citation>
    <scope>NUCLEOTIDE SEQUENCE</scope>
    <source>
        <strain evidence="4">AVDCRST_MAG77</strain>
    </source>
</reference>
<feature type="domain" description="Phosphatidic acid phosphatase type 2/haloperoxidase" evidence="3">
    <location>
        <begin position="164"/>
        <end position="276"/>
    </location>
</feature>
<dbReference type="SUPFAM" id="SSF48317">
    <property type="entry name" value="Acid phosphatase/Vanadium-dependent haloperoxidase"/>
    <property type="match status" value="1"/>
</dbReference>
<dbReference type="PANTHER" id="PTHR14969:SF13">
    <property type="entry name" value="AT30094P"/>
    <property type="match status" value="1"/>
</dbReference>
<accession>A0A6J4IFC1</accession>
<feature type="transmembrane region" description="Helical" evidence="2">
    <location>
        <begin position="201"/>
        <end position="223"/>
    </location>
</feature>
<dbReference type="AlphaFoldDB" id="A0A6J4IFC1"/>
<keyword evidence="2" id="KW-0472">Membrane</keyword>
<dbReference type="InterPro" id="IPR000326">
    <property type="entry name" value="PAP2/HPO"/>
</dbReference>
<organism evidence="4">
    <name type="scientific">uncultured Chloroflexota bacterium</name>
    <dbReference type="NCBI Taxonomy" id="166587"/>
    <lineage>
        <taxon>Bacteria</taxon>
        <taxon>Bacillati</taxon>
        <taxon>Chloroflexota</taxon>
        <taxon>environmental samples</taxon>
    </lineage>
</organism>
<dbReference type="EMBL" id="CADCTC010000121">
    <property type="protein sequence ID" value="CAA9248581.1"/>
    <property type="molecule type" value="Genomic_DNA"/>
</dbReference>
<feature type="transmembrane region" description="Helical" evidence="2">
    <location>
        <begin position="164"/>
        <end position="181"/>
    </location>
</feature>
<keyword evidence="2" id="KW-0812">Transmembrane</keyword>
<dbReference type="SMART" id="SM00014">
    <property type="entry name" value="acidPPc"/>
    <property type="match status" value="1"/>
</dbReference>
<feature type="transmembrane region" description="Helical" evidence="2">
    <location>
        <begin position="135"/>
        <end position="157"/>
    </location>
</feature>
<feature type="transmembrane region" description="Helical" evidence="2">
    <location>
        <begin position="230"/>
        <end position="249"/>
    </location>
</feature>
<dbReference type="PANTHER" id="PTHR14969">
    <property type="entry name" value="SPHINGOSINE-1-PHOSPHATE PHOSPHOHYDROLASE"/>
    <property type="match status" value="1"/>
</dbReference>
<feature type="transmembrane region" description="Helical" evidence="2">
    <location>
        <begin position="77"/>
        <end position="98"/>
    </location>
</feature>
<feature type="region of interest" description="Disordered" evidence="1">
    <location>
        <begin position="1"/>
        <end position="36"/>
    </location>
</feature>
<dbReference type="Pfam" id="PF01569">
    <property type="entry name" value="PAP2"/>
    <property type="match status" value="1"/>
</dbReference>
<evidence type="ECO:0000256" key="1">
    <source>
        <dbReference type="SAM" id="MobiDB-lite"/>
    </source>
</evidence>
<proteinExistence type="predicted"/>
<evidence type="ECO:0000259" key="3">
    <source>
        <dbReference type="SMART" id="SM00014"/>
    </source>
</evidence>
<sequence>MVSSGTWKEEPAPARAAHSATDGDPDAAPPSVTGVVADADSDAGAAATDGAVLHAAAPASAWRAWLGVLVSEARERLAGATLLLVGALAGIALALGAFGGLAGEVMEGDTQTLDNAVLAALRGTASLAQTDVAHVLSFMGSELVAALLVVFLGVFLWRKQWGAAGSLLLVTGGAQLLNNLLKDLFQRTRPAPVMGYIPSQAWSFPSGHAMVAAAFYFFLAYVAWKVLRGWAQVAASGGLLVLVLLIGWSRLYLGVHYLTDVAAGYAAGAAWAATVIVAGHILSFRPWRYWRHFYALRRSARESSAAAS</sequence>
<name>A0A6J4IFC1_9CHLR</name>
<feature type="transmembrane region" description="Helical" evidence="2">
    <location>
        <begin position="261"/>
        <end position="282"/>
    </location>
</feature>
<dbReference type="InterPro" id="IPR036938">
    <property type="entry name" value="PAP2/HPO_sf"/>
</dbReference>
<evidence type="ECO:0000313" key="4">
    <source>
        <dbReference type="EMBL" id="CAA9248581.1"/>
    </source>
</evidence>
<dbReference type="CDD" id="cd03392">
    <property type="entry name" value="PAP2_like_2"/>
    <property type="match status" value="1"/>
</dbReference>
<gene>
    <name evidence="4" type="ORF">AVDCRST_MAG77-3018</name>
</gene>
<protein>
    <recommendedName>
        <fullName evidence="3">Phosphatidic acid phosphatase type 2/haloperoxidase domain-containing protein</fullName>
    </recommendedName>
</protein>
<keyword evidence="2" id="KW-1133">Transmembrane helix</keyword>